<comment type="caution">
    <text evidence="1">The sequence shown here is derived from an EMBL/GenBank/DDBJ whole genome shotgun (WGS) entry which is preliminary data.</text>
</comment>
<dbReference type="SUPFAM" id="SSF48452">
    <property type="entry name" value="TPR-like"/>
    <property type="match status" value="1"/>
</dbReference>
<evidence type="ECO:0008006" key="3">
    <source>
        <dbReference type="Google" id="ProtNLM"/>
    </source>
</evidence>
<name>A0A9P9F2A3_9HYPO</name>
<proteinExistence type="predicted"/>
<dbReference type="AlphaFoldDB" id="A0A9P9F2A3"/>
<keyword evidence="2" id="KW-1185">Reference proteome</keyword>
<dbReference type="Pfam" id="PF13374">
    <property type="entry name" value="TPR_10"/>
    <property type="match status" value="1"/>
</dbReference>
<organism evidence="1 2">
    <name type="scientific">Dactylonectria estremocensis</name>
    <dbReference type="NCBI Taxonomy" id="1079267"/>
    <lineage>
        <taxon>Eukaryota</taxon>
        <taxon>Fungi</taxon>
        <taxon>Dikarya</taxon>
        <taxon>Ascomycota</taxon>
        <taxon>Pezizomycotina</taxon>
        <taxon>Sordariomycetes</taxon>
        <taxon>Hypocreomycetidae</taxon>
        <taxon>Hypocreales</taxon>
        <taxon>Nectriaceae</taxon>
        <taxon>Dactylonectria</taxon>
    </lineage>
</organism>
<dbReference type="InterPro" id="IPR011990">
    <property type="entry name" value="TPR-like_helical_dom_sf"/>
</dbReference>
<dbReference type="OrthoDB" id="5390606at2759"/>
<dbReference type="Proteomes" id="UP000717696">
    <property type="component" value="Unassembled WGS sequence"/>
</dbReference>
<dbReference type="Gene3D" id="1.25.40.10">
    <property type="entry name" value="Tetratricopeptide repeat domain"/>
    <property type="match status" value="1"/>
</dbReference>
<gene>
    <name evidence="1" type="ORF">B0J13DRAFT_550341</name>
</gene>
<evidence type="ECO:0000313" key="2">
    <source>
        <dbReference type="Proteomes" id="UP000717696"/>
    </source>
</evidence>
<dbReference type="EMBL" id="JAGMUU010000006">
    <property type="protein sequence ID" value="KAH7150536.1"/>
    <property type="molecule type" value="Genomic_DNA"/>
</dbReference>
<evidence type="ECO:0000313" key="1">
    <source>
        <dbReference type="EMBL" id="KAH7150536.1"/>
    </source>
</evidence>
<accession>A0A9P9F2A3</accession>
<sequence>MHNLASTYLRQGQSKEAEELQMRVMEKVKRLVGEDHPDTGTSMNLLASAYL</sequence>
<reference evidence="1" key="1">
    <citation type="journal article" date="2021" name="Nat. Commun.">
        <title>Genetic determinants of endophytism in the Arabidopsis root mycobiome.</title>
        <authorList>
            <person name="Mesny F."/>
            <person name="Miyauchi S."/>
            <person name="Thiergart T."/>
            <person name="Pickel B."/>
            <person name="Atanasova L."/>
            <person name="Karlsson M."/>
            <person name="Huettel B."/>
            <person name="Barry K.W."/>
            <person name="Haridas S."/>
            <person name="Chen C."/>
            <person name="Bauer D."/>
            <person name="Andreopoulos W."/>
            <person name="Pangilinan J."/>
            <person name="LaButti K."/>
            <person name="Riley R."/>
            <person name="Lipzen A."/>
            <person name="Clum A."/>
            <person name="Drula E."/>
            <person name="Henrissat B."/>
            <person name="Kohler A."/>
            <person name="Grigoriev I.V."/>
            <person name="Martin F.M."/>
            <person name="Hacquard S."/>
        </authorList>
    </citation>
    <scope>NUCLEOTIDE SEQUENCE</scope>
    <source>
        <strain evidence="1">MPI-CAGE-AT-0021</strain>
    </source>
</reference>
<protein>
    <recommendedName>
        <fullName evidence="3">Kinesin light chain</fullName>
    </recommendedName>
</protein>